<accession>A0ABN7XND6</accession>
<dbReference type="Proteomes" id="UP000789901">
    <property type="component" value="Unassembled WGS sequence"/>
</dbReference>
<evidence type="ECO:0000313" key="3">
    <source>
        <dbReference type="Proteomes" id="UP000789901"/>
    </source>
</evidence>
<protein>
    <submittedName>
        <fullName evidence="2">29093_t:CDS:1</fullName>
    </submittedName>
</protein>
<dbReference type="EMBL" id="CAJVQB010164356">
    <property type="protein sequence ID" value="CAG8856831.1"/>
    <property type="molecule type" value="Genomic_DNA"/>
</dbReference>
<sequence>VLVGRVGLGLGLTWVRLTWVKTRPRSDPPYVKPDPGQIQPNP</sequence>
<gene>
    <name evidence="2" type="ORF">GMARGA_LOCUS45652</name>
</gene>
<feature type="non-terminal residue" evidence="2">
    <location>
        <position position="1"/>
    </location>
</feature>
<feature type="region of interest" description="Disordered" evidence="1">
    <location>
        <begin position="23"/>
        <end position="42"/>
    </location>
</feature>
<name>A0ABN7XND6_GIGMA</name>
<feature type="non-terminal residue" evidence="2">
    <location>
        <position position="42"/>
    </location>
</feature>
<comment type="caution">
    <text evidence="2">The sequence shown here is derived from an EMBL/GenBank/DDBJ whole genome shotgun (WGS) entry which is preliminary data.</text>
</comment>
<organism evidence="2 3">
    <name type="scientific">Gigaspora margarita</name>
    <dbReference type="NCBI Taxonomy" id="4874"/>
    <lineage>
        <taxon>Eukaryota</taxon>
        <taxon>Fungi</taxon>
        <taxon>Fungi incertae sedis</taxon>
        <taxon>Mucoromycota</taxon>
        <taxon>Glomeromycotina</taxon>
        <taxon>Glomeromycetes</taxon>
        <taxon>Diversisporales</taxon>
        <taxon>Gigasporaceae</taxon>
        <taxon>Gigaspora</taxon>
    </lineage>
</organism>
<reference evidence="2 3" key="1">
    <citation type="submission" date="2021-06" db="EMBL/GenBank/DDBJ databases">
        <authorList>
            <person name="Kallberg Y."/>
            <person name="Tangrot J."/>
            <person name="Rosling A."/>
        </authorList>
    </citation>
    <scope>NUCLEOTIDE SEQUENCE [LARGE SCALE GENOMIC DNA]</scope>
    <source>
        <strain evidence="2 3">120-4 pot B 10/14</strain>
    </source>
</reference>
<evidence type="ECO:0000313" key="2">
    <source>
        <dbReference type="EMBL" id="CAG8856831.1"/>
    </source>
</evidence>
<evidence type="ECO:0000256" key="1">
    <source>
        <dbReference type="SAM" id="MobiDB-lite"/>
    </source>
</evidence>
<keyword evidence="3" id="KW-1185">Reference proteome</keyword>
<proteinExistence type="predicted"/>